<dbReference type="InterPro" id="IPR001130">
    <property type="entry name" value="TatD-like"/>
</dbReference>
<keyword evidence="2" id="KW-0378">Hydrolase</keyword>
<dbReference type="AlphaFoldDB" id="T1FH25"/>
<dbReference type="STRING" id="6412.T1FH25"/>
<evidence type="ECO:0000313" key="3">
    <source>
        <dbReference type="EMBL" id="ESN92310.1"/>
    </source>
</evidence>
<dbReference type="eggNOG" id="KOG3020">
    <property type="taxonomic scope" value="Eukaryota"/>
</dbReference>
<dbReference type="SUPFAM" id="SSF51556">
    <property type="entry name" value="Metallo-dependent hydrolases"/>
    <property type="match status" value="1"/>
</dbReference>
<dbReference type="Proteomes" id="UP000015101">
    <property type="component" value="Unassembled WGS sequence"/>
</dbReference>
<name>T1FH25_HELRO</name>
<evidence type="ECO:0000256" key="2">
    <source>
        <dbReference type="ARBA" id="ARBA00022801"/>
    </source>
</evidence>
<reference evidence="3 5" key="2">
    <citation type="journal article" date="2013" name="Nature">
        <title>Insights into bilaterian evolution from three spiralian genomes.</title>
        <authorList>
            <person name="Simakov O."/>
            <person name="Marletaz F."/>
            <person name="Cho S.J."/>
            <person name="Edsinger-Gonzales E."/>
            <person name="Havlak P."/>
            <person name="Hellsten U."/>
            <person name="Kuo D.H."/>
            <person name="Larsson T."/>
            <person name="Lv J."/>
            <person name="Arendt D."/>
            <person name="Savage R."/>
            <person name="Osoegawa K."/>
            <person name="de Jong P."/>
            <person name="Grimwood J."/>
            <person name="Chapman J.A."/>
            <person name="Shapiro H."/>
            <person name="Aerts A."/>
            <person name="Otillar R.P."/>
            <person name="Terry A.Y."/>
            <person name="Boore J.L."/>
            <person name="Grigoriev I.V."/>
            <person name="Lindberg D.R."/>
            <person name="Seaver E.C."/>
            <person name="Weisblat D.A."/>
            <person name="Putnam N.H."/>
            <person name="Rokhsar D.S."/>
        </authorList>
    </citation>
    <scope>NUCLEOTIDE SEQUENCE</scope>
</reference>
<reference evidence="5" key="1">
    <citation type="submission" date="2012-12" db="EMBL/GenBank/DDBJ databases">
        <authorList>
            <person name="Hellsten U."/>
            <person name="Grimwood J."/>
            <person name="Chapman J.A."/>
            <person name="Shapiro H."/>
            <person name="Aerts A."/>
            <person name="Otillar R.P."/>
            <person name="Terry A.Y."/>
            <person name="Boore J.L."/>
            <person name="Simakov O."/>
            <person name="Marletaz F."/>
            <person name="Cho S.-J."/>
            <person name="Edsinger-Gonzales E."/>
            <person name="Havlak P."/>
            <person name="Kuo D.-H."/>
            <person name="Larsson T."/>
            <person name="Lv J."/>
            <person name="Arendt D."/>
            <person name="Savage R."/>
            <person name="Osoegawa K."/>
            <person name="de Jong P."/>
            <person name="Lindberg D.R."/>
            <person name="Seaver E.C."/>
            <person name="Weisblat D.A."/>
            <person name="Putnam N.H."/>
            <person name="Grigoriev I.V."/>
            <person name="Rokhsar D.S."/>
        </authorList>
    </citation>
    <scope>NUCLEOTIDE SEQUENCE</scope>
</reference>
<proteinExistence type="inferred from homology"/>
<comment type="similarity">
    <text evidence="1">Belongs to the metallo-dependent hydrolases superfamily. TatD-type hydrolase family.</text>
</comment>
<dbReference type="GeneID" id="20208124"/>
<evidence type="ECO:0000313" key="5">
    <source>
        <dbReference type="Proteomes" id="UP000015101"/>
    </source>
</evidence>
<dbReference type="PROSITE" id="PS01137">
    <property type="entry name" value="TATD_1"/>
    <property type="match status" value="1"/>
</dbReference>
<dbReference type="CTD" id="20208124"/>
<evidence type="ECO:0000256" key="1">
    <source>
        <dbReference type="ARBA" id="ARBA00009275"/>
    </source>
</evidence>
<dbReference type="Pfam" id="PF01026">
    <property type="entry name" value="TatD_DNase"/>
    <property type="match status" value="1"/>
</dbReference>
<protein>
    <submittedName>
        <fullName evidence="3 4">Uncharacterized protein</fullName>
    </submittedName>
</protein>
<evidence type="ECO:0000313" key="4">
    <source>
        <dbReference type="EnsemblMetazoa" id="HelroP181505"/>
    </source>
</evidence>
<dbReference type="InterPro" id="IPR032466">
    <property type="entry name" value="Metal_Hydrolase"/>
</dbReference>
<organism evidence="4 5">
    <name type="scientific">Helobdella robusta</name>
    <name type="common">Californian leech</name>
    <dbReference type="NCBI Taxonomy" id="6412"/>
    <lineage>
        <taxon>Eukaryota</taxon>
        <taxon>Metazoa</taxon>
        <taxon>Spiralia</taxon>
        <taxon>Lophotrochozoa</taxon>
        <taxon>Annelida</taxon>
        <taxon>Clitellata</taxon>
        <taxon>Hirudinea</taxon>
        <taxon>Rhynchobdellida</taxon>
        <taxon>Glossiphoniidae</taxon>
        <taxon>Helobdella</taxon>
    </lineage>
</organism>
<dbReference type="InterPro" id="IPR018228">
    <property type="entry name" value="DNase_TatD-rel_CS"/>
</dbReference>
<dbReference type="GO" id="GO:0016788">
    <property type="term" value="F:hydrolase activity, acting on ester bonds"/>
    <property type="evidence" value="ECO:0007669"/>
    <property type="project" value="InterPro"/>
</dbReference>
<dbReference type="InParanoid" id="T1FH25"/>
<dbReference type="EMBL" id="AMQM01007630">
    <property type="status" value="NOT_ANNOTATED_CDS"/>
    <property type="molecule type" value="Genomic_DNA"/>
</dbReference>
<dbReference type="Gene3D" id="3.20.20.140">
    <property type="entry name" value="Metal-dependent hydrolases"/>
    <property type="match status" value="2"/>
</dbReference>
<dbReference type="PANTHER" id="PTHR46363">
    <property type="entry name" value="DEOXYRIBONUCLEASE TATDN2-RELATED"/>
    <property type="match status" value="1"/>
</dbReference>
<dbReference type="EnsemblMetazoa" id="HelroT181505">
    <property type="protein sequence ID" value="HelroP181505"/>
    <property type="gene ID" value="HelroG181505"/>
</dbReference>
<dbReference type="PANTHER" id="PTHR46363:SF1">
    <property type="entry name" value="DEOXYRIBONUCLEASE TATDN2-RELATED"/>
    <property type="match status" value="1"/>
</dbReference>
<sequence>MIIEANFKNIEPSTPFIDSHCHIDLMSKRIENFTIFPDFLKTNQGTFAQNYAVCVVVFSYPKDWSSPNFADDVLEPLLKLGNMWPIIGCHPRDAFSFNKFKSQKLQNLLSGKRIKAVGKMGLDYSLLCFRNSNYIGLTPAVTNFLKYPTLKNVMKEIPLNKLLIETDAPYYTQTCLNINWNANSIETLKFTNPRNESLLDPQPLQDVPGLCITKITNVRFYRNDKYSKDNASFSVNLNNLYHYNDIDTRSNDKQTNHVPNNERTDY</sequence>
<dbReference type="OrthoDB" id="9980814at2759"/>
<dbReference type="HOGENOM" id="CLU_1046890_0_0_1"/>
<accession>T1FH25</accession>
<dbReference type="EMBL" id="KB097650">
    <property type="protein sequence ID" value="ESN92310.1"/>
    <property type="molecule type" value="Genomic_DNA"/>
</dbReference>
<reference evidence="4" key="3">
    <citation type="submission" date="2015-06" db="UniProtKB">
        <authorList>
            <consortium name="EnsemblMetazoa"/>
        </authorList>
    </citation>
    <scope>IDENTIFICATION</scope>
</reference>
<dbReference type="RefSeq" id="XP_009029554.1">
    <property type="nucleotide sequence ID" value="XM_009031306.1"/>
</dbReference>
<gene>
    <name evidence="4" type="primary">20208124</name>
    <name evidence="3" type="ORF">HELRODRAFT_181505</name>
</gene>
<keyword evidence="5" id="KW-1185">Reference proteome</keyword>
<dbReference type="KEGG" id="hro:HELRODRAFT_181505"/>